<dbReference type="CDD" id="cd01335">
    <property type="entry name" value="Radical_SAM"/>
    <property type="match status" value="1"/>
</dbReference>
<dbReference type="SMART" id="SM00729">
    <property type="entry name" value="Elp3"/>
    <property type="match status" value="1"/>
</dbReference>
<dbReference type="InterPro" id="IPR005839">
    <property type="entry name" value="Methylthiotransferase"/>
</dbReference>
<keyword evidence="4 8" id="KW-0949">S-adenosyl-L-methionine</keyword>
<evidence type="ECO:0000256" key="5">
    <source>
        <dbReference type="ARBA" id="ARBA00022723"/>
    </source>
</evidence>
<sequence>MKCYVISLGCPKNLVDTENILYSFSTQNIEFVYDPDKADILFVNTCAFIQKAIKESINTILEVAHNKKENQKLIVAGCLISRFKNQIESQIPEIDVFVDTNSANFVNLNKKFNYCDFAKPFEIEKRIVTTYPYAYLRISDGCHHNCSFCTIPQIRGPYRQKNPEYIKSEFIQLLEKGVREIILIAQDTSCYNNNNLSSLLKDLSKIEGNYWIRVLYLYPSSITDDLIDTIASTPRIVPYFDIPLQHVSDKILKLMQRNYDKKFICNLFDKLLKYDVAIRSTFIVGFPFEEEKDFNEILDFINNYRIDRLGAFEYSKEENTKSATYGNVVAYNTKRKRKALLLDTQKRLSKKNLERFIGKKLKVIIDGPKIARSFLDAPEIDGLVKLKRERQVGDFEDIVISKSSFYDLYE</sequence>
<dbReference type="SFLD" id="SFLDG01082">
    <property type="entry name" value="B12-binding_domain_containing"/>
    <property type="match status" value="1"/>
</dbReference>
<dbReference type="GO" id="GO:0005829">
    <property type="term" value="C:cytosol"/>
    <property type="evidence" value="ECO:0007669"/>
    <property type="project" value="TreeGrafter"/>
</dbReference>
<dbReference type="SFLD" id="SFLDG01061">
    <property type="entry name" value="methylthiotransferase"/>
    <property type="match status" value="1"/>
</dbReference>
<keyword evidence="1 8" id="KW-0004">4Fe-4S</keyword>
<evidence type="ECO:0000313" key="12">
    <source>
        <dbReference type="Proteomes" id="UP000199411"/>
    </source>
</evidence>
<dbReference type="PROSITE" id="PS51918">
    <property type="entry name" value="RADICAL_SAM"/>
    <property type="match status" value="1"/>
</dbReference>
<dbReference type="InterPro" id="IPR023404">
    <property type="entry name" value="rSAM_horseshoe"/>
</dbReference>
<dbReference type="NCBIfam" id="TIGR00089">
    <property type="entry name" value="MiaB/RimO family radical SAM methylthiotransferase"/>
    <property type="match status" value="1"/>
</dbReference>
<keyword evidence="11" id="KW-0689">Ribosomal protein</keyword>
<dbReference type="InterPro" id="IPR058240">
    <property type="entry name" value="rSAM_sf"/>
</dbReference>
<feature type="domain" description="MTTase N-terminal" evidence="9">
    <location>
        <begin position="1"/>
        <end position="114"/>
    </location>
</feature>
<dbReference type="Gene3D" id="3.80.30.20">
    <property type="entry name" value="tm_1862 like domain"/>
    <property type="match status" value="1"/>
</dbReference>
<feature type="binding site" evidence="8">
    <location>
        <position position="142"/>
    </location>
    <ligand>
        <name>[4Fe-4S] cluster</name>
        <dbReference type="ChEBI" id="CHEBI:49883"/>
        <label>2</label>
        <note>4Fe-4S-S-AdoMet</note>
    </ligand>
</feature>
<comment type="catalytic activity">
    <reaction evidence="8">
        <text>L-aspartate(89)-[ribosomal protein uS12]-hydrogen + (sulfur carrier)-SH + AH2 + 2 S-adenosyl-L-methionine = 3-methylsulfanyl-L-aspartate(89)-[ribosomal protein uS12]-hydrogen + (sulfur carrier)-H + 5'-deoxyadenosine + L-methionine + A + S-adenosyl-L-homocysteine + 2 H(+)</text>
        <dbReference type="Rhea" id="RHEA:37087"/>
        <dbReference type="Rhea" id="RHEA-COMP:10460"/>
        <dbReference type="Rhea" id="RHEA-COMP:10461"/>
        <dbReference type="Rhea" id="RHEA-COMP:14737"/>
        <dbReference type="Rhea" id="RHEA-COMP:14739"/>
        <dbReference type="ChEBI" id="CHEBI:13193"/>
        <dbReference type="ChEBI" id="CHEBI:15378"/>
        <dbReference type="ChEBI" id="CHEBI:17319"/>
        <dbReference type="ChEBI" id="CHEBI:17499"/>
        <dbReference type="ChEBI" id="CHEBI:29917"/>
        <dbReference type="ChEBI" id="CHEBI:29961"/>
        <dbReference type="ChEBI" id="CHEBI:57844"/>
        <dbReference type="ChEBI" id="CHEBI:57856"/>
        <dbReference type="ChEBI" id="CHEBI:59789"/>
        <dbReference type="ChEBI" id="CHEBI:64428"/>
        <dbReference type="ChEBI" id="CHEBI:73599"/>
        <dbReference type="EC" id="2.8.4.4"/>
    </reaction>
</comment>
<dbReference type="PROSITE" id="PS01278">
    <property type="entry name" value="MTTASE_RADICAL"/>
    <property type="match status" value="1"/>
</dbReference>
<dbReference type="PANTHER" id="PTHR43837:SF1">
    <property type="entry name" value="RIBOSOMAL PROTEIN US12 METHYLTHIOTRANSFERASE RIMO"/>
    <property type="match status" value="1"/>
</dbReference>
<name>A0A1G6MB11_9BACT</name>
<reference evidence="12" key="1">
    <citation type="submission" date="2016-10" db="EMBL/GenBank/DDBJ databases">
        <authorList>
            <person name="Varghese N."/>
            <person name="Submissions S."/>
        </authorList>
    </citation>
    <scope>NUCLEOTIDE SEQUENCE [LARGE SCALE GENOMIC DNA]</scope>
    <source>
        <strain evidence="12">DSM 8415</strain>
    </source>
</reference>
<dbReference type="EMBL" id="FMYU01000006">
    <property type="protein sequence ID" value="SDC52768.1"/>
    <property type="molecule type" value="Genomic_DNA"/>
</dbReference>
<dbReference type="InterPro" id="IPR013848">
    <property type="entry name" value="Methylthiotransferase_N"/>
</dbReference>
<comment type="similarity">
    <text evidence="8">Belongs to the methylthiotransferase family. RimO subfamily.</text>
</comment>
<keyword evidence="12" id="KW-1185">Reference proteome</keyword>
<comment type="subcellular location">
    <subcellularLocation>
        <location evidence="8">Cytoplasm</location>
    </subcellularLocation>
</comment>
<feature type="binding site" evidence="8">
    <location>
        <position position="149"/>
    </location>
    <ligand>
        <name>[4Fe-4S] cluster</name>
        <dbReference type="ChEBI" id="CHEBI:49883"/>
        <label>2</label>
        <note>4Fe-4S-S-AdoMet</note>
    </ligand>
</feature>
<proteinExistence type="inferred from homology"/>
<feature type="domain" description="Radical SAM core" evidence="10">
    <location>
        <begin position="128"/>
        <end position="351"/>
    </location>
</feature>
<dbReference type="Pfam" id="PF04055">
    <property type="entry name" value="Radical_SAM"/>
    <property type="match status" value="1"/>
</dbReference>
<keyword evidence="2 8" id="KW-0963">Cytoplasm</keyword>
<dbReference type="InterPro" id="IPR006638">
    <property type="entry name" value="Elp3/MiaA/NifB-like_rSAM"/>
</dbReference>
<keyword evidence="11" id="KW-0687">Ribonucleoprotein</keyword>
<dbReference type="RefSeq" id="WP_092128542.1">
    <property type="nucleotide sequence ID" value="NZ_FMYU01000006.1"/>
</dbReference>
<evidence type="ECO:0000256" key="1">
    <source>
        <dbReference type="ARBA" id="ARBA00022485"/>
    </source>
</evidence>
<dbReference type="GO" id="GO:0005840">
    <property type="term" value="C:ribosome"/>
    <property type="evidence" value="ECO:0007669"/>
    <property type="project" value="UniProtKB-KW"/>
</dbReference>
<evidence type="ECO:0000313" key="11">
    <source>
        <dbReference type="EMBL" id="SDC52768.1"/>
    </source>
</evidence>
<keyword evidence="5 8" id="KW-0479">Metal-binding</keyword>
<dbReference type="Proteomes" id="UP000199411">
    <property type="component" value="Unassembled WGS sequence"/>
</dbReference>
<dbReference type="Pfam" id="PF18693">
    <property type="entry name" value="TRAM_2"/>
    <property type="match status" value="1"/>
</dbReference>
<evidence type="ECO:0000259" key="9">
    <source>
        <dbReference type="PROSITE" id="PS51449"/>
    </source>
</evidence>
<dbReference type="InterPro" id="IPR005840">
    <property type="entry name" value="Ribosomal_uS12_MeSTrfase_RimO"/>
</dbReference>
<dbReference type="InterPro" id="IPR038135">
    <property type="entry name" value="Methylthiotransferase_N_sf"/>
</dbReference>
<accession>A0A1G6MB11</accession>
<comment type="function">
    <text evidence="8">Catalyzes the methylthiolation of an aspartic acid residue of ribosomal protein uS12.</text>
</comment>
<keyword evidence="6 8" id="KW-0408">Iron</keyword>
<dbReference type="Pfam" id="PF00919">
    <property type="entry name" value="UPF0004"/>
    <property type="match status" value="1"/>
</dbReference>
<feature type="binding site" evidence="8">
    <location>
        <position position="78"/>
    </location>
    <ligand>
        <name>[4Fe-4S] cluster</name>
        <dbReference type="ChEBI" id="CHEBI:49883"/>
        <label>1</label>
    </ligand>
</feature>
<dbReference type="Gene3D" id="2.40.50.140">
    <property type="entry name" value="Nucleic acid-binding proteins"/>
    <property type="match status" value="1"/>
</dbReference>
<keyword evidence="3 8" id="KW-0808">Transferase</keyword>
<dbReference type="EC" id="2.8.4.4" evidence="8"/>
<dbReference type="FunFam" id="3.80.30.20:FF:000001">
    <property type="entry name" value="tRNA-2-methylthio-N(6)-dimethylallyladenosine synthase 2"/>
    <property type="match status" value="1"/>
</dbReference>
<evidence type="ECO:0000256" key="8">
    <source>
        <dbReference type="HAMAP-Rule" id="MF_01865"/>
    </source>
</evidence>
<evidence type="ECO:0000256" key="6">
    <source>
        <dbReference type="ARBA" id="ARBA00023004"/>
    </source>
</evidence>
<dbReference type="PROSITE" id="PS51449">
    <property type="entry name" value="MTTASE_N"/>
    <property type="match status" value="1"/>
</dbReference>
<organism evidence="11 12">
    <name type="scientific">Desulfurella multipotens</name>
    <dbReference type="NCBI Taxonomy" id="79269"/>
    <lineage>
        <taxon>Bacteria</taxon>
        <taxon>Pseudomonadati</taxon>
        <taxon>Campylobacterota</taxon>
        <taxon>Desulfurellia</taxon>
        <taxon>Desulfurellales</taxon>
        <taxon>Desulfurellaceae</taxon>
        <taxon>Desulfurella</taxon>
    </lineage>
</organism>
<gene>
    <name evidence="8" type="primary">rimO</name>
    <name evidence="11" type="ORF">SAMN05660835_00947</name>
</gene>
<dbReference type="InterPro" id="IPR020612">
    <property type="entry name" value="Methylthiotransferase_CS"/>
</dbReference>
<dbReference type="GO" id="GO:0035599">
    <property type="term" value="F:aspartic acid methylthiotransferase activity"/>
    <property type="evidence" value="ECO:0007669"/>
    <property type="project" value="TreeGrafter"/>
</dbReference>
<dbReference type="Gene3D" id="3.40.50.12160">
    <property type="entry name" value="Methylthiotransferase, N-terminal domain"/>
    <property type="match status" value="1"/>
</dbReference>
<dbReference type="GO" id="GO:0051539">
    <property type="term" value="F:4 iron, 4 sulfur cluster binding"/>
    <property type="evidence" value="ECO:0007669"/>
    <property type="project" value="UniProtKB-UniRule"/>
</dbReference>
<dbReference type="PANTHER" id="PTHR43837">
    <property type="entry name" value="RIBOSOMAL PROTEIN S12 METHYLTHIOTRANSFERASE RIMO"/>
    <property type="match status" value="1"/>
</dbReference>
<dbReference type="InterPro" id="IPR002792">
    <property type="entry name" value="TRAM_dom"/>
</dbReference>
<dbReference type="SFLD" id="SFLDS00029">
    <property type="entry name" value="Radical_SAM"/>
    <property type="match status" value="1"/>
</dbReference>
<dbReference type="AlphaFoldDB" id="A0A1G6MB11"/>
<dbReference type="SUPFAM" id="SSF102114">
    <property type="entry name" value="Radical SAM enzymes"/>
    <property type="match status" value="1"/>
</dbReference>
<dbReference type="GO" id="GO:0046872">
    <property type="term" value="F:metal ion binding"/>
    <property type="evidence" value="ECO:0007669"/>
    <property type="project" value="UniProtKB-KW"/>
</dbReference>
<evidence type="ECO:0000256" key="7">
    <source>
        <dbReference type="ARBA" id="ARBA00023014"/>
    </source>
</evidence>
<feature type="binding site" evidence="8">
    <location>
        <position position="146"/>
    </location>
    <ligand>
        <name>[4Fe-4S] cluster</name>
        <dbReference type="ChEBI" id="CHEBI:49883"/>
        <label>2</label>
        <note>4Fe-4S-S-AdoMet</note>
    </ligand>
</feature>
<dbReference type="GO" id="GO:0103039">
    <property type="term" value="F:protein methylthiotransferase activity"/>
    <property type="evidence" value="ECO:0007669"/>
    <property type="project" value="UniProtKB-EC"/>
</dbReference>
<feature type="binding site" evidence="8">
    <location>
        <position position="46"/>
    </location>
    <ligand>
        <name>[4Fe-4S] cluster</name>
        <dbReference type="ChEBI" id="CHEBI:49883"/>
        <label>1</label>
    </ligand>
</feature>
<evidence type="ECO:0000256" key="3">
    <source>
        <dbReference type="ARBA" id="ARBA00022679"/>
    </source>
</evidence>
<dbReference type="GO" id="GO:0006400">
    <property type="term" value="P:tRNA modification"/>
    <property type="evidence" value="ECO:0007669"/>
    <property type="project" value="InterPro"/>
</dbReference>
<comment type="cofactor">
    <cofactor evidence="8">
        <name>[4Fe-4S] cluster</name>
        <dbReference type="ChEBI" id="CHEBI:49883"/>
    </cofactor>
    <text evidence="8">Binds 2 [4Fe-4S] clusters. One cluster is coordinated with 3 cysteines and an exchangeable S-adenosyl-L-methionine.</text>
</comment>
<evidence type="ECO:0000259" key="10">
    <source>
        <dbReference type="PROSITE" id="PS51918"/>
    </source>
</evidence>
<feature type="binding site" evidence="8">
    <location>
        <position position="10"/>
    </location>
    <ligand>
        <name>[4Fe-4S] cluster</name>
        <dbReference type="ChEBI" id="CHEBI:49883"/>
        <label>1</label>
    </ligand>
</feature>
<dbReference type="OrthoDB" id="9805215at2"/>
<evidence type="ECO:0000256" key="2">
    <source>
        <dbReference type="ARBA" id="ARBA00022490"/>
    </source>
</evidence>
<dbReference type="InterPro" id="IPR012340">
    <property type="entry name" value="NA-bd_OB-fold"/>
</dbReference>
<dbReference type="NCBIfam" id="TIGR01125">
    <property type="entry name" value="30S ribosomal protein S12 methylthiotransferase RimO"/>
    <property type="match status" value="1"/>
</dbReference>
<dbReference type="HAMAP" id="MF_01865">
    <property type="entry name" value="MTTase_RimO"/>
    <property type="match status" value="1"/>
</dbReference>
<dbReference type="InterPro" id="IPR007197">
    <property type="entry name" value="rSAM"/>
</dbReference>
<keyword evidence="7 8" id="KW-0411">Iron-sulfur</keyword>
<evidence type="ECO:0000256" key="4">
    <source>
        <dbReference type="ARBA" id="ARBA00022691"/>
    </source>
</evidence>
<protein>
    <recommendedName>
        <fullName evidence="8">Ribosomal protein uS12 methylthiotransferase RimO</fullName>
        <shortName evidence="8">uS12 MTTase</shortName>
        <shortName evidence="8">uS12 methylthiotransferase</shortName>
        <ecNumber evidence="8">2.8.4.4</ecNumber>
    </recommendedName>
    <alternativeName>
        <fullName evidence="8">Ribosomal protein uS12 (aspartate-C(3))-methylthiotransferase</fullName>
    </alternativeName>
    <alternativeName>
        <fullName evidence="8">Ribosome maturation factor RimO</fullName>
    </alternativeName>
</protein>